<proteinExistence type="predicted"/>
<feature type="region of interest" description="Disordered" evidence="1">
    <location>
        <begin position="59"/>
        <end position="85"/>
    </location>
</feature>
<name>A0ABP8CDA7_9FLAO</name>
<evidence type="ECO:0008006" key="4">
    <source>
        <dbReference type="Google" id="ProtNLM"/>
    </source>
</evidence>
<accession>A0ABP8CDA7</accession>
<dbReference type="EMBL" id="BAABCA010000005">
    <property type="protein sequence ID" value="GAA4237898.1"/>
    <property type="molecule type" value="Genomic_DNA"/>
</dbReference>
<dbReference type="SUPFAM" id="SSF53649">
    <property type="entry name" value="Alkaline phosphatase-like"/>
    <property type="match status" value="1"/>
</dbReference>
<evidence type="ECO:0000313" key="3">
    <source>
        <dbReference type="Proteomes" id="UP001501496"/>
    </source>
</evidence>
<protein>
    <recommendedName>
        <fullName evidence="4">Arylsulfatase</fullName>
    </recommendedName>
</protein>
<comment type="caution">
    <text evidence="2">The sequence shown here is derived from an EMBL/GenBank/DDBJ whole genome shotgun (WGS) entry which is preliminary data.</text>
</comment>
<reference evidence="3" key="1">
    <citation type="journal article" date="2019" name="Int. J. Syst. Evol. Microbiol.">
        <title>The Global Catalogue of Microorganisms (GCM) 10K type strain sequencing project: providing services to taxonomists for standard genome sequencing and annotation.</title>
        <authorList>
            <consortium name="The Broad Institute Genomics Platform"/>
            <consortium name="The Broad Institute Genome Sequencing Center for Infectious Disease"/>
            <person name="Wu L."/>
            <person name="Ma J."/>
        </authorList>
    </citation>
    <scope>NUCLEOTIDE SEQUENCE [LARGE SCALE GENOMIC DNA]</scope>
    <source>
        <strain evidence="3">JCM 17630</strain>
    </source>
</reference>
<dbReference type="InterPro" id="IPR017850">
    <property type="entry name" value="Alkaline_phosphatase_core_sf"/>
</dbReference>
<sequence>MYKHSLQLLMSIILFFVIPIGFAQTKENLPNIVLIMGDNIGCSNIGAYGGEIETPNTIKPNTITSQPAHVVGSSKPTESRRVNYYTKPPLGAKSKKII</sequence>
<evidence type="ECO:0000313" key="2">
    <source>
        <dbReference type="EMBL" id="GAA4237898.1"/>
    </source>
</evidence>
<evidence type="ECO:0000256" key="1">
    <source>
        <dbReference type="SAM" id="MobiDB-lite"/>
    </source>
</evidence>
<keyword evidence="3" id="KW-1185">Reference proteome</keyword>
<dbReference type="Proteomes" id="UP001501496">
    <property type="component" value="Unassembled WGS sequence"/>
</dbReference>
<gene>
    <name evidence="2" type="ORF">GCM10022291_26270</name>
</gene>
<organism evidence="2 3">
    <name type="scientific">Postechiella marina</name>
    <dbReference type="NCBI Taxonomy" id="943941"/>
    <lineage>
        <taxon>Bacteria</taxon>
        <taxon>Pseudomonadati</taxon>
        <taxon>Bacteroidota</taxon>
        <taxon>Flavobacteriia</taxon>
        <taxon>Flavobacteriales</taxon>
        <taxon>Flavobacteriaceae</taxon>
        <taxon>Postechiella</taxon>
    </lineage>
</organism>